<feature type="domain" description="HTH rpiR-type" evidence="1">
    <location>
        <begin position="15"/>
        <end position="91"/>
    </location>
</feature>
<dbReference type="InterPro" id="IPR000281">
    <property type="entry name" value="HTH_RpiR"/>
</dbReference>
<evidence type="ECO:0000259" key="2">
    <source>
        <dbReference type="PROSITE" id="PS51464"/>
    </source>
</evidence>
<dbReference type="SUPFAM" id="SSF46689">
    <property type="entry name" value="Homeodomain-like"/>
    <property type="match status" value="1"/>
</dbReference>
<dbReference type="Gene3D" id="3.40.50.10490">
    <property type="entry name" value="Glucose-6-phosphate isomerase like protein, domain 1"/>
    <property type="match status" value="1"/>
</dbReference>
<dbReference type="GO" id="GO:0097367">
    <property type="term" value="F:carbohydrate derivative binding"/>
    <property type="evidence" value="ECO:0007669"/>
    <property type="project" value="InterPro"/>
</dbReference>
<evidence type="ECO:0000313" key="3">
    <source>
        <dbReference type="EMBL" id="SDE78901.1"/>
    </source>
</evidence>
<dbReference type="OrthoDB" id="9814005at2"/>
<dbReference type="InterPro" id="IPR009057">
    <property type="entry name" value="Homeodomain-like_sf"/>
</dbReference>
<keyword evidence="4" id="KW-1185">Reference proteome</keyword>
<evidence type="ECO:0000313" key="4">
    <source>
        <dbReference type="Proteomes" id="UP000198922"/>
    </source>
</evidence>
<dbReference type="InterPro" id="IPR001347">
    <property type="entry name" value="SIS_dom"/>
</dbReference>
<dbReference type="Gene3D" id="1.10.10.10">
    <property type="entry name" value="Winged helix-like DNA-binding domain superfamily/Winged helix DNA-binding domain"/>
    <property type="match status" value="1"/>
</dbReference>
<organism evidence="3 4">
    <name type="scientific">Limimaricola pyoseonensis</name>
    <dbReference type="NCBI Taxonomy" id="521013"/>
    <lineage>
        <taxon>Bacteria</taxon>
        <taxon>Pseudomonadati</taxon>
        <taxon>Pseudomonadota</taxon>
        <taxon>Alphaproteobacteria</taxon>
        <taxon>Rhodobacterales</taxon>
        <taxon>Paracoccaceae</taxon>
        <taxon>Limimaricola</taxon>
    </lineage>
</organism>
<dbReference type="EMBL" id="FNAT01000004">
    <property type="protein sequence ID" value="SDE78901.1"/>
    <property type="molecule type" value="Genomic_DNA"/>
</dbReference>
<feature type="domain" description="SIS" evidence="2">
    <location>
        <begin position="140"/>
        <end position="276"/>
    </location>
</feature>
<dbReference type="PANTHER" id="PTHR30514:SF18">
    <property type="entry name" value="RPIR-FAMILY TRANSCRIPTIONAL REGULATOR"/>
    <property type="match status" value="1"/>
</dbReference>
<dbReference type="PROSITE" id="PS51071">
    <property type="entry name" value="HTH_RPIR"/>
    <property type="match status" value="1"/>
</dbReference>
<dbReference type="RefSeq" id="WP_090112529.1">
    <property type="nucleotide sequence ID" value="NZ_FNAT01000004.1"/>
</dbReference>
<dbReference type="InterPro" id="IPR036388">
    <property type="entry name" value="WH-like_DNA-bd_sf"/>
</dbReference>
<dbReference type="InterPro" id="IPR047640">
    <property type="entry name" value="RpiR-like"/>
</dbReference>
<dbReference type="GO" id="GO:0003700">
    <property type="term" value="F:DNA-binding transcription factor activity"/>
    <property type="evidence" value="ECO:0007669"/>
    <property type="project" value="InterPro"/>
</dbReference>
<gene>
    <name evidence="3" type="ORF">SAMN04488567_2553</name>
</gene>
<dbReference type="STRING" id="521013.SAMN04488567_2553"/>
<keyword evidence="3" id="KW-0238">DNA-binding</keyword>
<dbReference type="Pfam" id="PF01418">
    <property type="entry name" value="HTH_6"/>
    <property type="match status" value="1"/>
</dbReference>
<evidence type="ECO:0000259" key="1">
    <source>
        <dbReference type="PROSITE" id="PS51071"/>
    </source>
</evidence>
<reference evidence="4" key="1">
    <citation type="submission" date="2016-10" db="EMBL/GenBank/DDBJ databases">
        <authorList>
            <person name="Varghese N."/>
            <person name="Submissions S."/>
        </authorList>
    </citation>
    <scope>NUCLEOTIDE SEQUENCE [LARGE SCALE GENOMIC DNA]</scope>
    <source>
        <strain evidence="4">DSM 21424</strain>
    </source>
</reference>
<proteinExistence type="predicted"/>
<dbReference type="GO" id="GO:0003677">
    <property type="term" value="F:DNA binding"/>
    <property type="evidence" value="ECO:0007669"/>
    <property type="project" value="UniProtKB-KW"/>
</dbReference>
<dbReference type="PANTHER" id="PTHR30514">
    <property type="entry name" value="GLUCOKINASE"/>
    <property type="match status" value="1"/>
</dbReference>
<sequence length="276" mass="29295">MTASADQPDAPNNVTQTIERLDELIDTLPKRLNQCATFTRRHLHLIAVSTVSDMARAAEVAPSVYMRFCQALGFSGYSEMQALFRAQYTGFRPAYDERLATLRPEMAGGTGRLLAEFAEAGHKSLISLANTVTSGGLEAIAQALAEAPLLHLVGMRRAYAVVSNMSYMLGKLEVPAVLHSDPGRLGGAAAVAPGHAVFAVTYASYSQETLDFAQAARARGARVYGLSDAPDGPLTELVDGLLVAHEGEVAGFRSLNASMTLATTLVVAVAALRDQD</sequence>
<protein>
    <submittedName>
        <fullName evidence="3">DNA-binding transcriptional regulator, MurR/RpiR family, contains HTH and SIS domains</fullName>
    </submittedName>
</protein>
<dbReference type="PROSITE" id="PS51464">
    <property type="entry name" value="SIS"/>
    <property type="match status" value="1"/>
</dbReference>
<accession>A0A1G7FSM1</accession>
<dbReference type="SUPFAM" id="SSF53697">
    <property type="entry name" value="SIS domain"/>
    <property type="match status" value="1"/>
</dbReference>
<name>A0A1G7FSM1_9RHOB</name>
<dbReference type="GO" id="GO:1901135">
    <property type="term" value="P:carbohydrate derivative metabolic process"/>
    <property type="evidence" value="ECO:0007669"/>
    <property type="project" value="InterPro"/>
</dbReference>
<dbReference type="Pfam" id="PF01380">
    <property type="entry name" value="SIS"/>
    <property type="match status" value="1"/>
</dbReference>
<dbReference type="InterPro" id="IPR046348">
    <property type="entry name" value="SIS_dom_sf"/>
</dbReference>
<dbReference type="AlphaFoldDB" id="A0A1G7FSM1"/>
<dbReference type="Proteomes" id="UP000198922">
    <property type="component" value="Unassembled WGS sequence"/>
</dbReference>